<evidence type="ECO:0000313" key="3">
    <source>
        <dbReference type="Proteomes" id="UP000008458"/>
    </source>
</evidence>
<reference key="2">
    <citation type="journal article" date="2011" name="Extremophiles">
        <title>Genomic analyses of Acidianus hospitalis W1 a host for studying crenarchaeal virus and plasmid life cycles.</title>
        <authorList>
            <person name="You X.Y."/>
            <person name="Liu C."/>
            <person name="Wang S.Y."/>
            <person name="Jiang C.Y."/>
            <person name="Shah S.A."/>
            <person name="Prangishvili D."/>
            <person name="Liu S.J."/>
            <person name="Garrett R.A."/>
        </authorList>
    </citation>
    <scope>NUCLEOTIDE SEQUENCE</scope>
    <source>
        <strain>W1</strain>
    </source>
</reference>
<protein>
    <submittedName>
        <fullName evidence="2">Uncharacterized protein</fullName>
    </submittedName>
</protein>
<name>F4B642_ACIHW</name>
<dbReference type="HOGENOM" id="CLU_2313618_0_0_2"/>
<feature type="region of interest" description="Disordered" evidence="1">
    <location>
        <begin position="29"/>
        <end position="51"/>
    </location>
</feature>
<keyword evidence="3" id="KW-1185">Reference proteome</keyword>
<feature type="compositionally biased region" description="Polar residues" evidence="1">
    <location>
        <begin position="40"/>
        <end position="51"/>
    </location>
</feature>
<accession>F4B642</accession>
<organism evidence="2 3">
    <name type="scientific">Acidianus hospitalis (strain W1)</name>
    <dbReference type="NCBI Taxonomy" id="933801"/>
    <lineage>
        <taxon>Archaea</taxon>
        <taxon>Thermoproteota</taxon>
        <taxon>Thermoprotei</taxon>
        <taxon>Sulfolobales</taxon>
        <taxon>Sulfolobaceae</taxon>
        <taxon>Acidianus</taxon>
    </lineage>
</organism>
<proteinExistence type="predicted"/>
<dbReference type="AlphaFoldDB" id="F4B642"/>
<gene>
    <name evidence="2" type="ordered locus">Ahos_0442</name>
</gene>
<reference evidence="2 3" key="1">
    <citation type="journal article" date="2011" name="Extremophiles">
        <title>Genomic analysis of Acidianus hospitalis W1 a host for studying crenarchaeal virus and plasmid life cycles.</title>
        <authorList>
            <person name="You X.Y."/>
            <person name="Liu C."/>
            <person name="Wang S.Y."/>
            <person name="Jiang C.Y."/>
            <person name="Shah S.A."/>
            <person name="Prangishvili D."/>
            <person name="She Q."/>
            <person name="Liu S.J."/>
            <person name="Garrett R.A."/>
        </authorList>
    </citation>
    <scope>NUCLEOTIDE SEQUENCE [LARGE SCALE GENOMIC DNA]</scope>
    <source>
        <strain evidence="2 3">W1</strain>
    </source>
</reference>
<feature type="region of interest" description="Disordered" evidence="1">
    <location>
        <begin position="78"/>
        <end position="99"/>
    </location>
</feature>
<sequence length="99" mass="10819">MNLYPILSPWASPESLPLPLRPFSGITPPIRVLPSDGETRTSSSYRHTFRENPSTSGVTVLIFTIKVYKLHGLSETADNGVHQSSGTGGFITKDKISVY</sequence>
<dbReference type="Proteomes" id="UP000008458">
    <property type="component" value="Chromosome"/>
</dbReference>
<dbReference type="KEGG" id="aho:Ahos_0442"/>
<dbReference type="EMBL" id="CP002535">
    <property type="protein sequence ID" value="AEE93330.1"/>
    <property type="molecule type" value="Genomic_DNA"/>
</dbReference>
<evidence type="ECO:0000313" key="2">
    <source>
        <dbReference type="EMBL" id="AEE93330.1"/>
    </source>
</evidence>
<dbReference type="STRING" id="933801.Ahos_0442"/>
<evidence type="ECO:0000256" key="1">
    <source>
        <dbReference type="SAM" id="MobiDB-lite"/>
    </source>
</evidence>